<evidence type="ECO:0000313" key="2">
    <source>
        <dbReference type="EMBL" id="SOC37154.1"/>
    </source>
</evidence>
<gene>
    <name evidence="2" type="ORF">SAMN05892877_10414</name>
</gene>
<evidence type="ECO:0000256" key="1">
    <source>
        <dbReference type="SAM" id="Phobius"/>
    </source>
</evidence>
<proteinExistence type="predicted"/>
<feature type="transmembrane region" description="Helical" evidence="1">
    <location>
        <begin position="67"/>
        <end position="85"/>
    </location>
</feature>
<organism evidence="2 3">
    <name type="scientific">Rhizobium subbaraonis</name>
    <dbReference type="NCBI Taxonomy" id="908946"/>
    <lineage>
        <taxon>Bacteria</taxon>
        <taxon>Pseudomonadati</taxon>
        <taxon>Pseudomonadota</taxon>
        <taxon>Alphaproteobacteria</taxon>
        <taxon>Hyphomicrobiales</taxon>
        <taxon>Rhizobiaceae</taxon>
        <taxon>Rhizobium/Agrobacterium group</taxon>
        <taxon>Rhizobium</taxon>
    </lineage>
</organism>
<dbReference type="EMBL" id="OBQD01000004">
    <property type="protein sequence ID" value="SOC37154.1"/>
    <property type="molecule type" value="Genomic_DNA"/>
</dbReference>
<dbReference type="AlphaFoldDB" id="A0A285U5D1"/>
<dbReference type="Pfam" id="PF10947">
    <property type="entry name" value="DUF2628"/>
    <property type="match status" value="1"/>
</dbReference>
<keyword evidence="3" id="KW-1185">Reference proteome</keyword>
<keyword evidence="1" id="KW-0812">Transmembrane</keyword>
<evidence type="ECO:0000313" key="3">
    <source>
        <dbReference type="Proteomes" id="UP000219167"/>
    </source>
</evidence>
<name>A0A285U5D1_9HYPH</name>
<dbReference type="InterPro" id="IPR024399">
    <property type="entry name" value="DUF2628"/>
</dbReference>
<keyword evidence="1" id="KW-1133">Transmembrane helix</keyword>
<keyword evidence="1" id="KW-0472">Membrane</keyword>
<protein>
    <submittedName>
        <fullName evidence="2">Uncharacterized protein DUF2628</fullName>
    </submittedName>
</protein>
<accession>A0A285U5D1</accession>
<dbReference type="RefSeq" id="WP_176526678.1">
    <property type="nucleotide sequence ID" value="NZ_OBQD01000004.1"/>
</dbReference>
<reference evidence="2 3" key="1">
    <citation type="submission" date="2017-08" db="EMBL/GenBank/DDBJ databases">
        <authorList>
            <person name="de Groot N.N."/>
        </authorList>
    </citation>
    <scope>NUCLEOTIDE SEQUENCE [LARGE SCALE GENOMIC DNA]</scope>
    <source>
        <strain evidence="2 3">JC85</strain>
    </source>
</reference>
<dbReference type="Proteomes" id="UP000219167">
    <property type="component" value="Unassembled WGS sequence"/>
</dbReference>
<feature type="transmembrane region" description="Helical" evidence="1">
    <location>
        <begin position="32"/>
        <end position="55"/>
    </location>
</feature>
<sequence length="157" mass="16555">MTTASYLILTPPGAPAATEKAAFVRDGFRWTAFFFPAIWLLVHRLWFWGAVAIVLQIAATSLSGTPDFALAGLVLGIAVSVLTALEGPQAIVRALEARDWTLRSAVQARDLATAEQIYFSDVPTTEAASAAALLPPTDKTTGAARPPALGLLGYDGE</sequence>